<comment type="caution">
    <text evidence="1">The sequence shown here is derived from an EMBL/GenBank/DDBJ whole genome shotgun (WGS) entry which is preliminary data.</text>
</comment>
<keyword evidence="2" id="KW-1185">Reference proteome</keyword>
<proteinExistence type="predicted"/>
<accession>A0A3M7RLT7</accession>
<gene>
    <name evidence="1" type="ORF">BpHYR1_009146</name>
</gene>
<organism evidence="1 2">
    <name type="scientific">Brachionus plicatilis</name>
    <name type="common">Marine rotifer</name>
    <name type="synonym">Brachionus muelleri</name>
    <dbReference type="NCBI Taxonomy" id="10195"/>
    <lineage>
        <taxon>Eukaryota</taxon>
        <taxon>Metazoa</taxon>
        <taxon>Spiralia</taxon>
        <taxon>Gnathifera</taxon>
        <taxon>Rotifera</taxon>
        <taxon>Eurotatoria</taxon>
        <taxon>Monogononta</taxon>
        <taxon>Pseudotrocha</taxon>
        <taxon>Ploima</taxon>
        <taxon>Brachionidae</taxon>
        <taxon>Brachionus</taxon>
    </lineage>
</organism>
<dbReference type="Proteomes" id="UP000276133">
    <property type="component" value="Unassembled WGS sequence"/>
</dbReference>
<name>A0A3M7RLT7_BRAPC</name>
<protein>
    <submittedName>
        <fullName evidence="1">Uncharacterized protein</fullName>
    </submittedName>
</protein>
<evidence type="ECO:0000313" key="2">
    <source>
        <dbReference type="Proteomes" id="UP000276133"/>
    </source>
</evidence>
<evidence type="ECO:0000313" key="1">
    <source>
        <dbReference type="EMBL" id="RNA24285.1"/>
    </source>
</evidence>
<sequence length="59" mass="7201">MNKYNSLIQLPRQIENKKFLTKMNFHIFFSNLFSDDYKKHRIVNFFVLKKCAMEEKIIG</sequence>
<dbReference type="AlphaFoldDB" id="A0A3M7RLT7"/>
<reference evidence="1 2" key="1">
    <citation type="journal article" date="2018" name="Sci. Rep.">
        <title>Genomic signatures of local adaptation to the degree of environmental predictability in rotifers.</title>
        <authorList>
            <person name="Franch-Gras L."/>
            <person name="Hahn C."/>
            <person name="Garcia-Roger E.M."/>
            <person name="Carmona M.J."/>
            <person name="Serra M."/>
            <person name="Gomez A."/>
        </authorList>
    </citation>
    <scope>NUCLEOTIDE SEQUENCE [LARGE SCALE GENOMIC DNA]</scope>
    <source>
        <strain evidence="1">HYR1</strain>
    </source>
</reference>
<dbReference type="EMBL" id="REGN01003147">
    <property type="protein sequence ID" value="RNA24285.1"/>
    <property type="molecule type" value="Genomic_DNA"/>
</dbReference>